<dbReference type="GeneID" id="16207318"/>
<reference evidence="1 2" key="1">
    <citation type="journal article" date="2013" name="Res. Microbiol.">
        <title>Characterization and complete genome sequence of the Shigella bacteriophage pSf-1.</title>
        <authorList>
            <person name="Jun J.W."/>
            <person name="Kim J.H."/>
            <person name="Shin S.P."/>
            <person name="Han J.E."/>
            <person name="Chai J.Y."/>
            <person name="Park S.C."/>
        </authorList>
    </citation>
    <scope>NUCLEOTIDE SEQUENCE [LARGE SCALE GENOMIC DNA]</scope>
</reference>
<organism evidence="1 2">
    <name type="scientific">Shigella phage pSf-1</name>
    <dbReference type="NCBI Taxonomy" id="2496551"/>
    <lineage>
        <taxon>Viruses</taxon>
        <taxon>Duplodnaviria</taxon>
        <taxon>Heunggongvirae</taxon>
        <taxon>Uroviricota</taxon>
        <taxon>Caudoviricetes</taxon>
        <taxon>Drexlerviridae</taxon>
        <taxon>Tempevirinae</taxon>
        <taxon>Hanrivervirus</taxon>
        <taxon>Hanrivervirus pSf1</taxon>
    </lineage>
</organism>
<protein>
    <submittedName>
        <fullName evidence="1">Uncharacterized protein</fullName>
    </submittedName>
</protein>
<dbReference type="Proteomes" id="UP000012673">
    <property type="component" value="Segment"/>
</dbReference>
<keyword evidence="2" id="KW-1185">Reference proteome</keyword>
<accession>M9QYF0</accession>
<proteinExistence type="predicted"/>
<gene>
    <name evidence="1" type="ORF">pSf1_0019</name>
</gene>
<name>M9QYF0_9CAUD</name>
<dbReference type="EMBL" id="KC710998">
    <property type="protein sequence ID" value="AGI61402.1"/>
    <property type="molecule type" value="Genomic_DNA"/>
</dbReference>
<dbReference type="KEGG" id="vg:16207318"/>
<evidence type="ECO:0000313" key="1">
    <source>
        <dbReference type="EMBL" id="AGI61402.1"/>
    </source>
</evidence>
<sequence>MVGWLIGFSYHKSLYFDFVDSVTAHCHSAKEPEKILVSIERIK</sequence>
<dbReference type="RefSeq" id="YP_008059741.1">
    <property type="nucleotide sequence ID" value="NC_021331.1"/>
</dbReference>
<evidence type="ECO:0000313" key="2">
    <source>
        <dbReference type="Proteomes" id="UP000012673"/>
    </source>
</evidence>